<evidence type="ECO:0000256" key="3">
    <source>
        <dbReference type="ARBA" id="ARBA00022839"/>
    </source>
</evidence>
<evidence type="ECO:0000256" key="1">
    <source>
        <dbReference type="ARBA" id="ARBA00022722"/>
    </source>
</evidence>
<sequence length="273" mass="31444">MWIYCGWTLFVLAVVRFLTLSLQRWQRRDGGKLRDVQVTEPAGDAVPSTSAADLATSSSSETAVEATVDDKNNQVPFDYYAVVDFECTCDQGEWPAHEIIEFPAVFVNARTRKVDMEFHRYVRCAENPRLTPFCTELTGITQEDVDSAERLPVVLQQFQEFLDSHGLVTRRRERSPSRPLFVICTDGPWDIRKFLRPEAGRKRLHLEHCWNRWVDVRRTFETRRGLRCGVVPMLQHMGLAFEGREHSGLDDARNIARILIVLLESGHLEPHSF</sequence>
<dbReference type="EMBL" id="HBFQ01038318">
    <property type="protein sequence ID" value="CAD8852834.1"/>
    <property type="molecule type" value="Transcribed_RNA"/>
</dbReference>
<evidence type="ECO:0000259" key="6">
    <source>
        <dbReference type="SMART" id="SM00479"/>
    </source>
</evidence>
<name>A0A7S1FAB9_NOCSC</name>
<feature type="region of interest" description="Disordered" evidence="4">
    <location>
        <begin position="36"/>
        <end position="58"/>
    </location>
</feature>
<proteinExistence type="predicted"/>
<keyword evidence="5" id="KW-0732">Signal</keyword>
<dbReference type="InterPro" id="IPR013520">
    <property type="entry name" value="Ribonucl_H"/>
</dbReference>
<evidence type="ECO:0000256" key="5">
    <source>
        <dbReference type="SAM" id="SignalP"/>
    </source>
</evidence>
<dbReference type="CDD" id="cd06133">
    <property type="entry name" value="ERI-1_3'hExo_like"/>
    <property type="match status" value="1"/>
</dbReference>
<accession>A0A7S1FAB9</accession>
<protein>
    <recommendedName>
        <fullName evidence="6">Exonuclease domain-containing protein</fullName>
    </recommendedName>
</protein>
<feature type="chain" id="PRO_5030800944" description="Exonuclease domain-containing protein" evidence="5">
    <location>
        <begin position="18"/>
        <end position="273"/>
    </location>
</feature>
<dbReference type="InterPro" id="IPR051274">
    <property type="entry name" value="3-5_Exoribonuclease"/>
</dbReference>
<feature type="domain" description="Exonuclease" evidence="6">
    <location>
        <begin position="79"/>
        <end position="268"/>
    </location>
</feature>
<dbReference type="InterPro" id="IPR047201">
    <property type="entry name" value="ERI-1_3'hExo-like"/>
</dbReference>
<feature type="compositionally biased region" description="Low complexity" evidence="4">
    <location>
        <begin position="48"/>
        <end position="58"/>
    </location>
</feature>
<dbReference type="InterPro" id="IPR012337">
    <property type="entry name" value="RNaseH-like_sf"/>
</dbReference>
<evidence type="ECO:0000313" key="7">
    <source>
        <dbReference type="EMBL" id="CAD8852834.1"/>
    </source>
</evidence>
<dbReference type="GO" id="GO:0003676">
    <property type="term" value="F:nucleic acid binding"/>
    <property type="evidence" value="ECO:0007669"/>
    <property type="project" value="InterPro"/>
</dbReference>
<gene>
    <name evidence="7" type="ORF">NSCI0253_LOCUS27184</name>
</gene>
<keyword evidence="3" id="KW-0269">Exonuclease</keyword>
<dbReference type="SMART" id="SM00479">
    <property type="entry name" value="EXOIII"/>
    <property type="match status" value="1"/>
</dbReference>
<dbReference type="SUPFAM" id="SSF53098">
    <property type="entry name" value="Ribonuclease H-like"/>
    <property type="match status" value="1"/>
</dbReference>
<evidence type="ECO:0000256" key="2">
    <source>
        <dbReference type="ARBA" id="ARBA00022801"/>
    </source>
</evidence>
<dbReference type="PANTHER" id="PTHR23044">
    <property type="entry name" value="3'-5' EXONUCLEASE ERI1-RELATED"/>
    <property type="match status" value="1"/>
</dbReference>
<dbReference type="AlphaFoldDB" id="A0A7S1FAB9"/>
<dbReference type="InterPro" id="IPR036397">
    <property type="entry name" value="RNaseH_sf"/>
</dbReference>
<evidence type="ECO:0000256" key="4">
    <source>
        <dbReference type="SAM" id="MobiDB-lite"/>
    </source>
</evidence>
<dbReference type="Pfam" id="PF00929">
    <property type="entry name" value="RNase_T"/>
    <property type="match status" value="1"/>
</dbReference>
<reference evidence="7" key="1">
    <citation type="submission" date="2021-01" db="EMBL/GenBank/DDBJ databases">
        <authorList>
            <person name="Corre E."/>
            <person name="Pelletier E."/>
            <person name="Niang G."/>
            <person name="Scheremetjew M."/>
            <person name="Finn R."/>
            <person name="Kale V."/>
            <person name="Holt S."/>
            <person name="Cochrane G."/>
            <person name="Meng A."/>
            <person name="Brown T."/>
            <person name="Cohen L."/>
        </authorList>
    </citation>
    <scope>NUCLEOTIDE SEQUENCE</scope>
</reference>
<dbReference type="Gene3D" id="3.30.420.10">
    <property type="entry name" value="Ribonuclease H-like superfamily/Ribonuclease H"/>
    <property type="match status" value="1"/>
</dbReference>
<keyword evidence="2" id="KW-0378">Hydrolase</keyword>
<dbReference type="GO" id="GO:0000175">
    <property type="term" value="F:3'-5'-RNA exonuclease activity"/>
    <property type="evidence" value="ECO:0007669"/>
    <property type="project" value="InterPro"/>
</dbReference>
<feature type="signal peptide" evidence="5">
    <location>
        <begin position="1"/>
        <end position="17"/>
    </location>
</feature>
<dbReference type="PANTHER" id="PTHR23044:SF61">
    <property type="entry name" value="3'-5' EXORIBONUCLEASE 1-RELATED"/>
    <property type="match status" value="1"/>
</dbReference>
<keyword evidence="1" id="KW-0540">Nuclease</keyword>
<organism evidence="7">
    <name type="scientific">Noctiluca scintillans</name>
    <name type="common">Sea sparkle</name>
    <name type="synonym">Red tide dinoflagellate</name>
    <dbReference type="NCBI Taxonomy" id="2966"/>
    <lineage>
        <taxon>Eukaryota</taxon>
        <taxon>Sar</taxon>
        <taxon>Alveolata</taxon>
        <taxon>Dinophyceae</taxon>
        <taxon>Noctilucales</taxon>
        <taxon>Noctilucaceae</taxon>
        <taxon>Noctiluca</taxon>
    </lineage>
</organism>